<reference evidence="1 2" key="1">
    <citation type="submission" date="2020-10" db="EMBL/GenBank/DDBJ databases">
        <title>Wide distribution of Phycisphaera-like planctomycetes from WD2101 soil group in peatlands and genome analysis of the first cultivated representative.</title>
        <authorList>
            <person name="Dedysh S.N."/>
            <person name="Beletsky A.V."/>
            <person name="Ivanova A."/>
            <person name="Kulichevskaya I.S."/>
            <person name="Suzina N.E."/>
            <person name="Philippov D.A."/>
            <person name="Rakitin A.L."/>
            <person name="Mardanov A.V."/>
            <person name="Ravin N.V."/>
        </authorList>
    </citation>
    <scope>NUCLEOTIDE SEQUENCE [LARGE SCALE GENOMIC DNA]</scope>
    <source>
        <strain evidence="1 2">M1803</strain>
    </source>
</reference>
<evidence type="ECO:0000313" key="2">
    <source>
        <dbReference type="Proteomes" id="UP000593765"/>
    </source>
</evidence>
<proteinExistence type="predicted"/>
<gene>
    <name evidence="1" type="ORF">IPV69_05330</name>
</gene>
<dbReference type="Proteomes" id="UP000593765">
    <property type="component" value="Chromosome"/>
</dbReference>
<evidence type="ECO:0008006" key="3">
    <source>
        <dbReference type="Google" id="ProtNLM"/>
    </source>
</evidence>
<accession>A0A7M2X0Y7</accession>
<keyword evidence="2" id="KW-1185">Reference proteome</keyword>
<name>A0A7M2X0Y7_9BACT</name>
<sequence>MLILTLVLTYLAPGVTLAEAPKTPAELVQGRWVRYQMTPSGRVKLVKEHTENKTVVTAYDKNETLIYAHASDFKVEQSGKVSVFTFTNRRIMAGPNAGQKLDGEVSFVCRVTEKQFVEVYGLLENDKEAPYLIVWERIQYDPLPR</sequence>
<dbReference type="KEGG" id="hbs:IPV69_05330"/>
<evidence type="ECO:0000313" key="1">
    <source>
        <dbReference type="EMBL" id="QOV90781.1"/>
    </source>
</evidence>
<organism evidence="1 2">
    <name type="scientific">Humisphaera borealis</name>
    <dbReference type="NCBI Taxonomy" id="2807512"/>
    <lineage>
        <taxon>Bacteria</taxon>
        <taxon>Pseudomonadati</taxon>
        <taxon>Planctomycetota</taxon>
        <taxon>Phycisphaerae</taxon>
        <taxon>Tepidisphaerales</taxon>
        <taxon>Tepidisphaeraceae</taxon>
        <taxon>Humisphaera</taxon>
    </lineage>
</organism>
<dbReference type="EMBL" id="CP063458">
    <property type="protein sequence ID" value="QOV90781.1"/>
    <property type="molecule type" value="Genomic_DNA"/>
</dbReference>
<dbReference type="AlphaFoldDB" id="A0A7M2X0Y7"/>
<protein>
    <recommendedName>
        <fullName evidence="3">DUF4488 domain-containing protein</fullName>
    </recommendedName>
</protein>
<dbReference type="RefSeq" id="WP_206293884.1">
    <property type="nucleotide sequence ID" value="NZ_CP063458.1"/>
</dbReference>